<dbReference type="GO" id="GO:0043625">
    <property type="term" value="C:delta DNA polymerase complex"/>
    <property type="evidence" value="ECO:0007669"/>
    <property type="project" value="TreeGrafter"/>
</dbReference>
<dbReference type="GO" id="GO:0006261">
    <property type="term" value="P:DNA-templated DNA replication"/>
    <property type="evidence" value="ECO:0007669"/>
    <property type="project" value="TreeGrafter"/>
</dbReference>
<dbReference type="Proteomes" id="UP000429181">
    <property type="component" value="Chromosome 29"/>
</dbReference>
<dbReference type="Proteomes" id="UP000314981">
    <property type="component" value="Chromosome 29"/>
</dbReference>
<dbReference type="AlphaFoldDB" id="A0A4W2BXC2"/>
<dbReference type="GO" id="GO:0000731">
    <property type="term" value="P:DNA synthesis involved in DNA repair"/>
    <property type="evidence" value="ECO:0007669"/>
    <property type="project" value="InterPro"/>
</dbReference>
<dbReference type="GO" id="GO:0003887">
    <property type="term" value="F:DNA-directed DNA polymerase activity"/>
    <property type="evidence" value="ECO:0007669"/>
    <property type="project" value="TreeGrafter"/>
</dbReference>
<dbReference type="Ensembl" id="ENSBIXT00000008838.1">
    <property type="protein sequence ID" value="ENSBIXP00000003951.1"/>
    <property type="gene ID" value="ENSBIXG00000010331.1"/>
</dbReference>
<dbReference type="PANTHER" id="PTHR14303:SF0">
    <property type="entry name" value="DNA POLYMERASE DELTA SUBUNIT 4"/>
    <property type="match status" value="1"/>
</dbReference>
<proteinExistence type="predicted"/>
<evidence type="ECO:0000313" key="2">
    <source>
        <dbReference type="Proteomes" id="UP000314981"/>
    </source>
</evidence>
<dbReference type="Ensembl" id="ENSBIXT00005028163.1">
    <property type="protein sequence ID" value="ENSBIXP00005016703.1"/>
    <property type="gene ID" value="ENSBIXG00005007206.1"/>
</dbReference>
<dbReference type="Pfam" id="PF04081">
    <property type="entry name" value="DNA_pol_delta_4"/>
    <property type="match status" value="1"/>
</dbReference>
<organism evidence="1 2">
    <name type="scientific">Bos indicus x Bos taurus</name>
    <name type="common">Hybrid cattle</name>
    <dbReference type="NCBI Taxonomy" id="30522"/>
    <lineage>
        <taxon>Eukaryota</taxon>
        <taxon>Metazoa</taxon>
        <taxon>Chordata</taxon>
        <taxon>Craniata</taxon>
        <taxon>Vertebrata</taxon>
        <taxon>Euteleostomi</taxon>
        <taxon>Mammalia</taxon>
        <taxon>Eutheria</taxon>
        <taxon>Laurasiatheria</taxon>
        <taxon>Artiodactyla</taxon>
        <taxon>Ruminantia</taxon>
        <taxon>Pecora</taxon>
        <taxon>Bovidae</taxon>
        <taxon>Bovinae</taxon>
        <taxon>Bos</taxon>
    </lineage>
</organism>
<reference evidence="2 3" key="1">
    <citation type="submission" date="2018-11" db="EMBL/GenBank/DDBJ databases">
        <title>Haplotype-resolved cattle genomes.</title>
        <authorList>
            <person name="Low W.Y."/>
            <person name="Tearle R."/>
            <person name="Bickhart D.M."/>
            <person name="Rosen B.D."/>
            <person name="Koren S."/>
            <person name="Rhie A."/>
            <person name="Hiendleder S."/>
            <person name="Phillippy A.M."/>
            <person name="Smith T.P.L."/>
            <person name="Williams J.L."/>
        </authorList>
    </citation>
    <scope>NUCLEOTIDE SEQUENCE [LARGE SCALE GENOMIC DNA]</scope>
</reference>
<dbReference type="PANTHER" id="PTHR14303">
    <property type="entry name" value="DNA POLYMERASE DELTA SUBUNIT 4"/>
    <property type="match status" value="1"/>
</dbReference>
<dbReference type="InterPro" id="IPR007218">
    <property type="entry name" value="DNA_pol_delta_4"/>
</dbReference>
<protein>
    <submittedName>
        <fullName evidence="1">DNA polymerase delta 4, accessory subunit</fullName>
    </submittedName>
</protein>
<dbReference type="STRING" id="30522.A0A4W2BXC2"/>
<reference evidence="1" key="2">
    <citation type="submission" date="2025-05" db="UniProtKB">
        <authorList>
            <consortium name="Ensembl"/>
        </authorList>
    </citation>
    <scope>IDENTIFICATION</scope>
</reference>
<evidence type="ECO:0000313" key="3">
    <source>
        <dbReference type="Proteomes" id="UP000429181"/>
    </source>
</evidence>
<evidence type="ECO:0000313" key="1">
    <source>
        <dbReference type="Ensembl" id="ENSBIXP00000003951.1"/>
    </source>
</evidence>
<keyword evidence="2" id="KW-1185">Reference proteome</keyword>
<dbReference type="GeneTree" id="ENSGT00390000005096"/>
<sequence>MLAGVGETRHSLEPSDFLAVCLGRPSAHRWPQARSLAPALSRSLSAAVSRARWPASPSRQWPPPLPAWVAAMGRKRLITDSYPVVKRREGSAGHSKGELAPDLGEEPLPLSVDEEELELLRQFDLAWQYGPCTGITRLQRWHRAEQMGLKPPPEVHQVLQSHPGDPRFQCRSETSRGELWGVGQGLQVPPACWPRMGAVLTCGRSRVDLGISPGQARRFYKVLGSGGRSLPCVILISELTVEEEYTWGPRDYFVLKGWPRALGRGQELGLVRASGETSLTRVSLHPDPPAQPLAFLPALTRRQRPPACYLRTGHK</sequence>
<accession>A0A4W2BXC2</accession>
<gene>
    <name evidence="1" type="primary">POLD4</name>
</gene>
<name>A0A4W2BXC2_BOBOX</name>